<dbReference type="Pfam" id="PF13560">
    <property type="entry name" value="HTH_31"/>
    <property type="match status" value="1"/>
</dbReference>
<dbReference type="InterPro" id="IPR010982">
    <property type="entry name" value="Lambda_DNA-bd_dom_sf"/>
</dbReference>
<dbReference type="SUPFAM" id="SSF47413">
    <property type="entry name" value="lambda repressor-like DNA-binding domains"/>
    <property type="match status" value="1"/>
</dbReference>
<dbReference type="InterPro" id="IPR001387">
    <property type="entry name" value="Cro/C1-type_HTH"/>
</dbReference>
<organism evidence="2 3">
    <name type="scientific">Actinomadura namibiensis</name>
    <dbReference type="NCBI Taxonomy" id="182080"/>
    <lineage>
        <taxon>Bacteria</taxon>
        <taxon>Bacillati</taxon>
        <taxon>Actinomycetota</taxon>
        <taxon>Actinomycetes</taxon>
        <taxon>Streptosporangiales</taxon>
        <taxon>Thermomonosporaceae</taxon>
        <taxon>Actinomadura</taxon>
    </lineage>
</organism>
<dbReference type="Pfam" id="PF19054">
    <property type="entry name" value="DUF5753"/>
    <property type="match status" value="1"/>
</dbReference>
<gene>
    <name evidence="2" type="ORF">HNR61_005976</name>
</gene>
<sequence length="286" mass="31888">MPSSSSSSAQRARQALADQLREIRQSAGLTAKELARRAGWHGNSKVSKIEHGTRPVSAEDVRTWCRVCGVSERRTEELLAEQRSVAGMWTSYQRLNRAGLRQAQQSVRPIYEQATLIRSYQSRTFPGLIQTAAFLTTTLEQVRLRQGVHIDDVAAAVAERVDRQRILREGQRRFVFILEEAVLRYRLTGPAAHAEQLGHLLEVMELPAVSLGIVPLDADRIQARPTEGFVIFDDEQVSVELVSGYLKLTQPKEVEAYVRQFSTSVKAAVFGRRARALIADALAALA</sequence>
<name>A0A7W3LU72_ACTNM</name>
<dbReference type="RefSeq" id="WP_182846408.1">
    <property type="nucleotide sequence ID" value="NZ_BAAALP010000023.1"/>
</dbReference>
<evidence type="ECO:0000259" key="1">
    <source>
        <dbReference type="PROSITE" id="PS50943"/>
    </source>
</evidence>
<feature type="domain" description="HTH cro/C1-type" evidence="1">
    <location>
        <begin position="20"/>
        <end position="78"/>
    </location>
</feature>
<dbReference type="InterPro" id="IPR043917">
    <property type="entry name" value="DUF5753"/>
</dbReference>
<keyword evidence="3" id="KW-1185">Reference proteome</keyword>
<accession>A0A7W3LU72</accession>
<evidence type="ECO:0000313" key="3">
    <source>
        <dbReference type="Proteomes" id="UP000572680"/>
    </source>
</evidence>
<dbReference type="PROSITE" id="PS50943">
    <property type="entry name" value="HTH_CROC1"/>
    <property type="match status" value="1"/>
</dbReference>
<reference evidence="2 3" key="1">
    <citation type="submission" date="2020-08" db="EMBL/GenBank/DDBJ databases">
        <title>Genomic Encyclopedia of Type Strains, Phase IV (KMG-IV): sequencing the most valuable type-strain genomes for metagenomic binning, comparative biology and taxonomic classification.</title>
        <authorList>
            <person name="Goeker M."/>
        </authorList>
    </citation>
    <scope>NUCLEOTIDE SEQUENCE [LARGE SCALE GENOMIC DNA]</scope>
    <source>
        <strain evidence="2 3">DSM 44197</strain>
    </source>
</reference>
<proteinExistence type="predicted"/>
<dbReference type="GO" id="GO:0003677">
    <property type="term" value="F:DNA binding"/>
    <property type="evidence" value="ECO:0007669"/>
    <property type="project" value="InterPro"/>
</dbReference>
<comment type="caution">
    <text evidence="2">The sequence shown here is derived from an EMBL/GenBank/DDBJ whole genome shotgun (WGS) entry which is preliminary data.</text>
</comment>
<dbReference type="SMART" id="SM00530">
    <property type="entry name" value="HTH_XRE"/>
    <property type="match status" value="1"/>
</dbReference>
<protein>
    <submittedName>
        <fullName evidence="2">Transcriptional regulator with XRE-family HTH domain</fullName>
    </submittedName>
</protein>
<evidence type="ECO:0000313" key="2">
    <source>
        <dbReference type="EMBL" id="MBA8954322.1"/>
    </source>
</evidence>
<dbReference type="Proteomes" id="UP000572680">
    <property type="component" value="Unassembled WGS sequence"/>
</dbReference>
<dbReference type="EMBL" id="JACJIA010000008">
    <property type="protein sequence ID" value="MBA8954322.1"/>
    <property type="molecule type" value="Genomic_DNA"/>
</dbReference>
<dbReference type="AlphaFoldDB" id="A0A7W3LU72"/>
<dbReference type="CDD" id="cd00093">
    <property type="entry name" value="HTH_XRE"/>
    <property type="match status" value="1"/>
</dbReference>
<dbReference type="Gene3D" id="1.10.260.40">
    <property type="entry name" value="lambda repressor-like DNA-binding domains"/>
    <property type="match status" value="1"/>
</dbReference>